<evidence type="ECO:0000256" key="1">
    <source>
        <dbReference type="SAM" id="Phobius"/>
    </source>
</evidence>
<accession>A0A133UY51</accession>
<feature type="transmembrane region" description="Helical" evidence="1">
    <location>
        <begin position="44"/>
        <end position="74"/>
    </location>
</feature>
<dbReference type="Proteomes" id="UP000070344">
    <property type="component" value="Unassembled WGS sequence"/>
</dbReference>
<evidence type="ECO:0000313" key="2">
    <source>
        <dbReference type="EMBL" id="KXA99108.1"/>
    </source>
</evidence>
<dbReference type="PATRIC" id="fig|1698271.3.peg.213"/>
<proteinExistence type="predicted"/>
<feature type="transmembrane region" description="Helical" evidence="1">
    <location>
        <begin position="12"/>
        <end position="32"/>
    </location>
</feature>
<dbReference type="EMBL" id="LHXV01000112">
    <property type="protein sequence ID" value="KXA99108.1"/>
    <property type="molecule type" value="Genomic_DNA"/>
</dbReference>
<keyword evidence="1" id="KW-1133">Transmembrane helix</keyword>
<evidence type="ECO:0000313" key="3">
    <source>
        <dbReference type="Proteomes" id="UP000070344"/>
    </source>
</evidence>
<sequence>MEERFLRLRKMIPYLGLIIQLILIFLGLFWINRDTREKGIDRKYYWIWSILLIAALLILGIIGIILTVLGYYLWSRHMY</sequence>
<keyword evidence="1" id="KW-0812">Transmembrane</keyword>
<organism evidence="2 3">
    <name type="scientific">candidate division MSBL1 archaeon SCGC-AAA259O05</name>
    <dbReference type="NCBI Taxonomy" id="1698271"/>
    <lineage>
        <taxon>Archaea</taxon>
        <taxon>Methanobacteriati</taxon>
        <taxon>Methanobacteriota</taxon>
        <taxon>candidate division MSBL1</taxon>
    </lineage>
</organism>
<reference evidence="2 3" key="1">
    <citation type="journal article" date="2016" name="Sci. Rep.">
        <title>Metabolic traits of an uncultured archaeal lineage -MSBL1- from brine pools of the Red Sea.</title>
        <authorList>
            <person name="Mwirichia R."/>
            <person name="Alam I."/>
            <person name="Rashid M."/>
            <person name="Vinu M."/>
            <person name="Ba-Alawi W."/>
            <person name="Anthony Kamau A."/>
            <person name="Kamanda Ngugi D."/>
            <person name="Goker M."/>
            <person name="Klenk H.P."/>
            <person name="Bajic V."/>
            <person name="Stingl U."/>
        </authorList>
    </citation>
    <scope>NUCLEOTIDE SEQUENCE [LARGE SCALE GENOMIC DNA]</scope>
    <source>
        <strain evidence="2">SCGC-AAA259O05</strain>
    </source>
</reference>
<protein>
    <submittedName>
        <fullName evidence="2">Uncharacterized protein</fullName>
    </submittedName>
</protein>
<comment type="caution">
    <text evidence="2">The sequence shown here is derived from an EMBL/GenBank/DDBJ whole genome shotgun (WGS) entry which is preliminary data.</text>
</comment>
<dbReference type="AlphaFoldDB" id="A0A133UY51"/>
<gene>
    <name evidence="2" type="ORF">AKJ41_05940</name>
</gene>
<keyword evidence="1" id="KW-0472">Membrane</keyword>
<keyword evidence="3" id="KW-1185">Reference proteome</keyword>
<name>A0A133UY51_9EURY</name>